<reference evidence="1 2" key="1">
    <citation type="submission" date="2019-05" db="EMBL/GenBank/DDBJ databases">
        <title>Another draft genome of Portunus trituberculatus and its Hox gene families provides insights of decapod evolution.</title>
        <authorList>
            <person name="Jeong J.-H."/>
            <person name="Song I."/>
            <person name="Kim S."/>
            <person name="Choi T."/>
            <person name="Kim D."/>
            <person name="Ryu S."/>
            <person name="Kim W."/>
        </authorList>
    </citation>
    <scope>NUCLEOTIDE SEQUENCE [LARGE SCALE GENOMIC DNA]</scope>
    <source>
        <tissue evidence="1">Muscle</tissue>
    </source>
</reference>
<evidence type="ECO:0000313" key="1">
    <source>
        <dbReference type="EMBL" id="MPC52365.1"/>
    </source>
</evidence>
<gene>
    <name evidence="1" type="ORF">E2C01_046234</name>
</gene>
<keyword evidence="2" id="KW-1185">Reference proteome</keyword>
<sequence length="76" mass="8660">MQGRSARRTGITVLHKTSLVLSPTRRDNRLAKTASQTQEVKEQWEANERPKLFPLPSLSCDHKVYISIFLPAGNRQ</sequence>
<dbReference type="Proteomes" id="UP000324222">
    <property type="component" value="Unassembled WGS sequence"/>
</dbReference>
<protein>
    <submittedName>
        <fullName evidence="1">Uncharacterized protein</fullName>
    </submittedName>
</protein>
<organism evidence="1 2">
    <name type="scientific">Portunus trituberculatus</name>
    <name type="common">Swimming crab</name>
    <name type="synonym">Neptunus trituberculatus</name>
    <dbReference type="NCBI Taxonomy" id="210409"/>
    <lineage>
        <taxon>Eukaryota</taxon>
        <taxon>Metazoa</taxon>
        <taxon>Ecdysozoa</taxon>
        <taxon>Arthropoda</taxon>
        <taxon>Crustacea</taxon>
        <taxon>Multicrustacea</taxon>
        <taxon>Malacostraca</taxon>
        <taxon>Eumalacostraca</taxon>
        <taxon>Eucarida</taxon>
        <taxon>Decapoda</taxon>
        <taxon>Pleocyemata</taxon>
        <taxon>Brachyura</taxon>
        <taxon>Eubrachyura</taxon>
        <taxon>Portunoidea</taxon>
        <taxon>Portunidae</taxon>
        <taxon>Portuninae</taxon>
        <taxon>Portunus</taxon>
    </lineage>
</organism>
<dbReference type="EMBL" id="VSRR010010823">
    <property type="protein sequence ID" value="MPC52365.1"/>
    <property type="molecule type" value="Genomic_DNA"/>
</dbReference>
<evidence type="ECO:0000313" key="2">
    <source>
        <dbReference type="Proteomes" id="UP000324222"/>
    </source>
</evidence>
<dbReference type="AlphaFoldDB" id="A0A5B7G4I3"/>
<proteinExistence type="predicted"/>
<accession>A0A5B7G4I3</accession>
<name>A0A5B7G4I3_PORTR</name>
<comment type="caution">
    <text evidence="1">The sequence shown here is derived from an EMBL/GenBank/DDBJ whole genome shotgun (WGS) entry which is preliminary data.</text>
</comment>